<sequence>MKCPQCNYVSFDYLDSCRKCSKDLTAHKSQVGIDFLEPIPIGVLAFLESGAREPVAIGTGSANFDSDDFKVAGDSTESAVSVEETATAVEDDLEVVVLPDDAAIDETAEIPDIPVEFEEKAEVDVVEEETFSLEIPDIEEESAADVEEVAAEALSEESIELNIEGVEEDIGVAEVAESAEEATVEGLTFNLDESLDEVAEEKAEVATDTVDEISLDTTISGIEIDDDELSATASSDEFSLDIGDDFDTETQLGITDLPSIDESAVPELTVAEPQENSDVVEEGAPIAASSDDIISIDTLDTDSELDVSLDGFDDDNEPGGADLSIDAEDLDLSIDGDQIDGLDLNLDTISEPGDAEEEIQLSLDDLDKSEEDPKNKTVFSDDDLDLQIGDDDIDFN</sequence>
<protein>
    <submittedName>
        <fullName evidence="2">Uncharacterized protein</fullName>
    </submittedName>
</protein>
<feature type="region of interest" description="Disordered" evidence="1">
    <location>
        <begin position="305"/>
        <end position="324"/>
    </location>
</feature>
<feature type="compositionally biased region" description="Acidic residues" evidence="1">
    <location>
        <begin position="380"/>
        <end position="396"/>
    </location>
</feature>
<dbReference type="AlphaFoldDB" id="A0A3B1C0C6"/>
<evidence type="ECO:0000313" key="2">
    <source>
        <dbReference type="EMBL" id="VAX20211.1"/>
    </source>
</evidence>
<reference evidence="2" key="1">
    <citation type="submission" date="2018-06" db="EMBL/GenBank/DDBJ databases">
        <authorList>
            <person name="Zhirakovskaya E."/>
        </authorList>
    </citation>
    <scope>NUCLEOTIDE SEQUENCE</scope>
</reference>
<evidence type="ECO:0000256" key="1">
    <source>
        <dbReference type="SAM" id="MobiDB-lite"/>
    </source>
</evidence>
<dbReference type="EMBL" id="UOGA01000171">
    <property type="protein sequence ID" value="VAX20211.1"/>
    <property type="molecule type" value="Genomic_DNA"/>
</dbReference>
<gene>
    <name evidence="2" type="ORF">MNBD_NITROSPINAE04-1749</name>
</gene>
<organism evidence="2">
    <name type="scientific">hydrothermal vent metagenome</name>
    <dbReference type="NCBI Taxonomy" id="652676"/>
    <lineage>
        <taxon>unclassified sequences</taxon>
        <taxon>metagenomes</taxon>
        <taxon>ecological metagenomes</taxon>
    </lineage>
</organism>
<accession>A0A3B1C0C6</accession>
<feature type="compositionally biased region" description="Acidic residues" evidence="1">
    <location>
        <begin position="305"/>
        <end position="317"/>
    </location>
</feature>
<feature type="region of interest" description="Disordered" evidence="1">
    <location>
        <begin position="364"/>
        <end position="396"/>
    </location>
</feature>
<proteinExistence type="predicted"/>
<name>A0A3B1C0C6_9ZZZZ</name>